<dbReference type="RefSeq" id="WP_352066489.1">
    <property type="nucleotide sequence ID" value="NZ_JBEPAZ010000184.1"/>
</dbReference>
<evidence type="ECO:0000259" key="2">
    <source>
        <dbReference type="Pfam" id="PF01548"/>
    </source>
</evidence>
<keyword evidence="4" id="KW-1185">Reference proteome</keyword>
<evidence type="ECO:0000313" key="3">
    <source>
        <dbReference type="EMBL" id="MER6434697.1"/>
    </source>
</evidence>
<sequence length="84" mass="9394">MRSLAQPSGSLACYEPSPVTRSATNSKKLIDPVCIRRDPQRVRAGDETVTNLKVLAGRRMDLVADHTRTVNRLRTQLTEIFTGR</sequence>
<protein>
    <submittedName>
        <fullName evidence="3">Transposase</fullName>
    </submittedName>
</protein>
<organism evidence="3 4">
    <name type="scientific">Streptomyces sp. 900105245</name>
    <dbReference type="NCBI Taxonomy" id="3154379"/>
    <lineage>
        <taxon>Bacteria</taxon>
        <taxon>Bacillati</taxon>
        <taxon>Actinomycetota</taxon>
        <taxon>Actinomycetes</taxon>
        <taxon>Kitasatosporales</taxon>
        <taxon>Streptomycetaceae</taxon>
        <taxon>Streptomyces</taxon>
    </lineage>
</organism>
<evidence type="ECO:0000256" key="1">
    <source>
        <dbReference type="SAM" id="MobiDB-lite"/>
    </source>
</evidence>
<proteinExistence type="predicted"/>
<dbReference type="Proteomes" id="UP001470023">
    <property type="component" value="Unassembled WGS sequence"/>
</dbReference>
<name>A0ABV1ULW0_9ACTN</name>
<dbReference type="InterPro" id="IPR002525">
    <property type="entry name" value="Transp_IS110-like_N"/>
</dbReference>
<comment type="caution">
    <text evidence="3">The sequence shown here is derived from an EMBL/GenBank/DDBJ whole genome shotgun (WGS) entry which is preliminary data.</text>
</comment>
<dbReference type="Pfam" id="PF01548">
    <property type="entry name" value="DEDD_Tnp_IS110"/>
    <property type="match status" value="1"/>
</dbReference>
<accession>A0ABV1ULW0</accession>
<evidence type="ECO:0000313" key="4">
    <source>
        <dbReference type="Proteomes" id="UP001470023"/>
    </source>
</evidence>
<feature type="region of interest" description="Disordered" evidence="1">
    <location>
        <begin position="1"/>
        <end position="27"/>
    </location>
</feature>
<feature type="domain" description="Transposase IS110-like N-terminal" evidence="2">
    <location>
        <begin position="36"/>
        <end position="81"/>
    </location>
</feature>
<dbReference type="EMBL" id="JBEPAZ010000184">
    <property type="protein sequence ID" value="MER6434697.1"/>
    <property type="molecule type" value="Genomic_DNA"/>
</dbReference>
<reference evidence="3 4" key="1">
    <citation type="submission" date="2024-06" db="EMBL/GenBank/DDBJ databases">
        <title>The Natural Products Discovery Center: Release of the First 8490 Sequenced Strains for Exploring Actinobacteria Biosynthetic Diversity.</title>
        <authorList>
            <person name="Kalkreuter E."/>
            <person name="Kautsar S.A."/>
            <person name="Yang D."/>
            <person name="Bader C.D."/>
            <person name="Teijaro C.N."/>
            <person name="Fluegel L."/>
            <person name="Davis C.M."/>
            <person name="Simpson J.R."/>
            <person name="Lauterbach L."/>
            <person name="Steele A.D."/>
            <person name="Gui C."/>
            <person name="Meng S."/>
            <person name="Li G."/>
            <person name="Viehrig K."/>
            <person name="Ye F."/>
            <person name="Su P."/>
            <person name="Kiefer A.F."/>
            <person name="Nichols A."/>
            <person name="Cepeda A.J."/>
            <person name="Yan W."/>
            <person name="Fan B."/>
            <person name="Jiang Y."/>
            <person name="Adhikari A."/>
            <person name="Zheng C.-J."/>
            <person name="Schuster L."/>
            <person name="Cowan T.M."/>
            <person name="Smanski M.J."/>
            <person name="Chevrette M.G."/>
            <person name="De Carvalho L.P.S."/>
            <person name="Shen B."/>
        </authorList>
    </citation>
    <scope>NUCLEOTIDE SEQUENCE [LARGE SCALE GENOMIC DNA]</scope>
    <source>
        <strain evidence="3 4">NPDC001166</strain>
    </source>
</reference>
<gene>
    <name evidence="3" type="ORF">ABT272_45475</name>
</gene>